<keyword evidence="3" id="KW-1185">Reference proteome</keyword>
<feature type="non-terminal residue" evidence="2">
    <location>
        <position position="1"/>
    </location>
</feature>
<dbReference type="AlphaFoldDB" id="A0A9N9NYN5"/>
<evidence type="ECO:0000313" key="2">
    <source>
        <dbReference type="EMBL" id="CAG8775950.1"/>
    </source>
</evidence>
<organism evidence="2 3">
    <name type="scientific">Acaulospora morrowiae</name>
    <dbReference type="NCBI Taxonomy" id="94023"/>
    <lineage>
        <taxon>Eukaryota</taxon>
        <taxon>Fungi</taxon>
        <taxon>Fungi incertae sedis</taxon>
        <taxon>Mucoromycota</taxon>
        <taxon>Glomeromycotina</taxon>
        <taxon>Glomeromycetes</taxon>
        <taxon>Diversisporales</taxon>
        <taxon>Acaulosporaceae</taxon>
        <taxon>Acaulospora</taxon>
    </lineage>
</organism>
<evidence type="ECO:0000256" key="1">
    <source>
        <dbReference type="SAM" id="MobiDB-lite"/>
    </source>
</evidence>
<dbReference type="Proteomes" id="UP000789342">
    <property type="component" value="Unassembled WGS sequence"/>
</dbReference>
<feature type="region of interest" description="Disordered" evidence="1">
    <location>
        <begin position="59"/>
        <end position="78"/>
    </location>
</feature>
<evidence type="ECO:0000313" key="3">
    <source>
        <dbReference type="Proteomes" id="UP000789342"/>
    </source>
</evidence>
<sequence>ILSKFSMRPFHDKRHVGETTFLTTSVPNRLTLYHSESLYRLGCNRSSGTSALTVKLQESTSQSHNFKRTTKKFHPHDG</sequence>
<gene>
    <name evidence="2" type="ORF">AMORRO_LOCUS16917</name>
</gene>
<comment type="caution">
    <text evidence="2">The sequence shown here is derived from an EMBL/GenBank/DDBJ whole genome shotgun (WGS) entry which is preliminary data.</text>
</comment>
<name>A0A9N9NYN5_9GLOM</name>
<feature type="compositionally biased region" description="Basic residues" evidence="1">
    <location>
        <begin position="65"/>
        <end position="78"/>
    </location>
</feature>
<accession>A0A9N9NYN5</accession>
<reference evidence="2" key="1">
    <citation type="submission" date="2021-06" db="EMBL/GenBank/DDBJ databases">
        <authorList>
            <person name="Kallberg Y."/>
            <person name="Tangrot J."/>
            <person name="Rosling A."/>
        </authorList>
    </citation>
    <scope>NUCLEOTIDE SEQUENCE</scope>
    <source>
        <strain evidence="2">CL551</strain>
    </source>
</reference>
<proteinExistence type="predicted"/>
<dbReference type="EMBL" id="CAJVPV010049325">
    <property type="protein sequence ID" value="CAG8775950.1"/>
    <property type="molecule type" value="Genomic_DNA"/>
</dbReference>
<protein>
    <submittedName>
        <fullName evidence="2">8753_t:CDS:1</fullName>
    </submittedName>
</protein>